<accession>A0ABS9KLL3</accession>
<sequence>MKNVLLVMLTVTLFFASCKKDDVGPSILTVNVQLNYPSGSSFTAKEGVTVKVTSSASSYEAKTDAGGKAVFTLPVGVYEASATDSRSSNGRSYVYNGVKSGISVAANWVSSDVVSLDLVESQRSQVIIKEVFVGGTPNDAGSGVFLYDRYIVLYNNSDAVADLSKLCLATIAPYNSTGSNAYIVGGQLSYANAGWIPAGQAFWYFQQNVTLDPGKQLVIAIANAVNNTVTYSKSINFDNSSYYATYDIATFTHAATYVTPAASIPATQYLKAYRYGLGTAWTLSVTSPGLFLFNVANTTPVAFGADVSQNDQQGAALTSKKVPVSWVIDAVEAFQLNDNDNKKRFPATVDAGYVYHANRSGYSIYRNVDKAATEAIATNAGKIVSGYNFGTTSLGGSSDPSGIDAEASIKAGARIIFKDDNNATNDFHLRSQAALRN</sequence>
<organism evidence="1 2">
    <name type="scientific">Terrimonas ginsenosidimutans</name>
    <dbReference type="NCBI Taxonomy" id="2908004"/>
    <lineage>
        <taxon>Bacteria</taxon>
        <taxon>Pseudomonadati</taxon>
        <taxon>Bacteroidota</taxon>
        <taxon>Chitinophagia</taxon>
        <taxon>Chitinophagales</taxon>
        <taxon>Chitinophagaceae</taxon>
        <taxon>Terrimonas</taxon>
    </lineage>
</organism>
<dbReference type="EMBL" id="JAKLTR010000002">
    <property type="protein sequence ID" value="MCG2613196.1"/>
    <property type="molecule type" value="Genomic_DNA"/>
</dbReference>
<reference evidence="1" key="1">
    <citation type="submission" date="2022-01" db="EMBL/GenBank/DDBJ databases">
        <authorList>
            <person name="Jo J.-H."/>
            <person name="Im W.-T."/>
        </authorList>
    </citation>
    <scope>NUCLEOTIDE SEQUENCE</scope>
    <source>
        <strain evidence="1">NA20</strain>
    </source>
</reference>
<dbReference type="PROSITE" id="PS51257">
    <property type="entry name" value="PROKAR_LIPOPROTEIN"/>
    <property type="match status" value="1"/>
</dbReference>
<name>A0ABS9KLL3_9BACT</name>
<comment type="caution">
    <text evidence="1">The sequence shown here is derived from an EMBL/GenBank/DDBJ whole genome shotgun (WGS) entry which is preliminary data.</text>
</comment>
<evidence type="ECO:0000313" key="1">
    <source>
        <dbReference type="EMBL" id="MCG2613196.1"/>
    </source>
</evidence>
<dbReference type="Pfam" id="PF16215">
    <property type="entry name" value="DUF4876"/>
    <property type="match status" value="1"/>
</dbReference>
<dbReference type="RefSeq" id="WP_237868425.1">
    <property type="nucleotide sequence ID" value="NZ_JAKLTR010000002.1"/>
</dbReference>
<protein>
    <submittedName>
        <fullName evidence="1">DUF4876 domain-containing protein</fullName>
    </submittedName>
</protein>
<keyword evidence="2" id="KW-1185">Reference proteome</keyword>
<dbReference type="Proteomes" id="UP001165367">
    <property type="component" value="Unassembled WGS sequence"/>
</dbReference>
<dbReference type="InterPro" id="IPR032627">
    <property type="entry name" value="DUF4876"/>
</dbReference>
<gene>
    <name evidence="1" type="ORF">LZZ85_02855</name>
</gene>
<proteinExistence type="predicted"/>
<evidence type="ECO:0000313" key="2">
    <source>
        <dbReference type="Proteomes" id="UP001165367"/>
    </source>
</evidence>